<dbReference type="InterPro" id="IPR029066">
    <property type="entry name" value="PLP-binding_barrel"/>
</dbReference>
<dbReference type="GO" id="GO:0036088">
    <property type="term" value="P:D-serine catabolic process"/>
    <property type="evidence" value="ECO:0007669"/>
    <property type="project" value="TreeGrafter"/>
</dbReference>
<dbReference type="EMBL" id="VFPQ01000001">
    <property type="protein sequence ID" value="TQM76576.1"/>
    <property type="molecule type" value="Genomic_DNA"/>
</dbReference>
<dbReference type="AlphaFoldDB" id="A0A543J169"/>
<reference evidence="2 3" key="1">
    <citation type="submission" date="2019-06" db="EMBL/GenBank/DDBJ databases">
        <title>Sequencing the genomes of 1000 actinobacteria strains.</title>
        <authorList>
            <person name="Klenk H.-P."/>
        </authorList>
    </citation>
    <scope>NUCLEOTIDE SEQUENCE [LARGE SCALE GENOMIC DNA]</scope>
    <source>
        <strain evidence="2 3">DSM 43186</strain>
    </source>
</reference>
<dbReference type="InterPro" id="IPR001608">
    <property type="entry name" value="Ala_racemase_N"/>
</dbReference>
<evidence type="ECO:0000313" key="3">
    <source>
        <dbReference type="Proteomes" id="UP000319213"/>
    </source>
</evidence>
<evidence type="ECO:0000313" key="2">
    <source>
        <dbReference type="EMBL" id="TQM76576.1"/>
    </source>
</evidence>
<feature type="domain" description="Alanine racemase N-terminal" evidence="1">
    <location>
        <begin position="49"/>
        <end position="233"/>
    </location>
</feature>
<comment type="caution">
    <text evidence="2">The sequence shown here is derived from an EMBL/GenBank/DDBJ whole genome shotgun (WGS) entry which is preliminary data.</text>
</comment>
<accession>A0A543J169</accession>
<dbReference type="Proteomes" id="UP000319213">
    <property type="component" value="Unassembled WGS sequence"/>
</dbReference>
<dbReference type="Gene3D" id="3.20.20.10">
    <property type="entry name" value="Alanine racemase"/>
    <property type="match status" value="1"/>
</dbReference>
<gene>
    <name evidence="2" type="ORF">FHX40_3320</name>
</gene>
<dbReference type="PANTHER" id="PTHR28004:SF2">
    <property type="entry name" value="D-SERINE DEHYDRATASE"/>
    <property type="match status" value="1"/>
</dbReference>
<evidence type="ECO:0000259" key="1">
    <source>
        <dbReference type="Pfam" id="PF01168"/>
    </source>
</evidence>
<dbReference type="SUPFAM" id="SSF51419">
    <property type="entry name" value="PLP-binding barrel"/>
    <property type="match status" value="1"/>
</dbReference>
<dbReference type="PANTHER" id="PTHR28004">
    <property type="entry name" value="ZGC:162816-RELATED"/>
    <property type="match status" value="1"/>
</dbReference>
<sequence>MISRVRLYAAGMAPPTILPTDLPTDLAADLRRRYDRATAAIEPPLAILDLDALHANAADLVRRAGGKPIRVASKSVRCRAVLERVLALDGFSGILAFTLPEALWLAGHGFTDIVVAYPTADRRAIAALAADPVAAREITLMVDDVAHLDLIESAVRDLRPRHELRLCLDVDAGYLAFGGLLRAGALRSPVREPAQAAELARAIAARPGMRLVGLMAYEAQIAGVGDRVGGPYGQVLRWVQRRSQRELALRRAAVVRAVRRHAELEFVNGGGTGSVEKTAQEEAVTEIAAGSGLFHPRLFDFYRSFRGRPAALFALPVVRRPGPEVVTVLGGGYIASGPPGADRLPQPYLPGGLRYSRNEGAGEVQTPLLGRAARDLAVGDRVWFRHAKAGELCERFDVLHLVEGDRLVGEAPTYRGEGRAFL</sequence>
<name>A0A543J169_9ACTN</name>
<dbReference type="Pfam" id="PF01168">
    <property type="entry name" value="Ala_racemase_N"/>
    <property type="match status" value="1"/>
</dbReference>
<dbReference type="GO" id="GO:0008721">
    <property type="term" value="F:D-serine ammonia-lyase activity"/>
    <property type="evidence" value="ECO:0007669"/>
    <property type="project" value="TreeGrafter"/>
</dbReference>
<dbReference type="InterPro" id="IPR051466">
    <property type="entry name" value="D-amino_acid_metab_enzyme"/>
</dbReference>
<organism evidence="2 3">
    <name type="scientific">Thermopolyspora flexuosa</name>
    <dbReference type="NCBI Taxonomy" id="103836"/>
    <lineage>
        <taxon>Bacteria</taxon>
        <taxon>Bacillati</taxon>
        <taxon>Actinomycetota</taxon>
        <taxon>Actinomycetes</taxon>
        <taxon>Streptosporangiales</taxon>
        <taxon>Streptosporangiaceae</taxon>
        <taxon>Thermopolyspora</taxon>
    </lineage>
</organism>
<protein>
    <submittedName>
        <fullName evidence="2">D-serine deaminase-like pyridoxal phosphate-dependent protein</fullName>
    </submittedName>
</protein>
<keyword evidence="3" id="KW-1185">Reference proteome</keyword>
<dbReference type="CDD" id="cd06813">
    <property type="entry name" value="PLPDE_III_DSD_D-TA_like_2"/>
    <property type="match status" value="1"/>
</dbReference>
<proteinExistence type="predicted"/>